<feature type="binding site" evidence="6">
    <location>
        <position position="149"/>
    </location>
    <ligand>
        <name>[4Fe-4S] cluster</name>
        <dbReference type="ChEBI" id="CHEBI:49883"/>
        <label>3</label>
    </ligand>
</feature>
<evidence type="ECO:0000256" key="3">
    <source>
        <dbReference type="ARBA" id="ARBA00022737"/>
    </source>
</evidence>
<feature type="binding site" evidence="6">
    <location>
        <position position="142"/>
    </location>
    <ligand>
        <name>[4Fe-4S] cluster</name>
        <dbReference type="ChEBI" id="CHEBI:49883"/>
        <label>3</label>
    </ligand>
</feature>
<comment type="function">
    <text evidence="6">Could be involved in the maturation of NapA, the catalytic subunit of the periplasmic nitrate reductase, before its export into the periplasm.</text>
</comment>
<evidence type="ECO:0000256" key="2">
    <source>
        <dbReference type="ARBA" id="ARBA00022723"/>
    </source>
</evidence>
<dbReference type="InterPro" id="IPR004496">
    <property type="entry name" value="NapF"/>
</dbReference>
<gene>
    <name evidence="6 8" type="primary">napF</name>
    <name evidence="8" type="ORF">DZ860_02230</name>
</gene>
<feature type="binding site" evidence="6">
    <location>
        <position position="73"/>
    </location>
    <ligand>
        <name>[4Fe-4S] cluster</name>
        <dbReference type="ChEBI" id="CHEBI:49883"/>
        <label>2</label>
    </ligand>
</feature>
<dbReference type="Pfam" id="PF12838">
    <property type="entry name" value="Fer4_7"/>
    <property type="match status" value="2"/>
</dbReference>
<keyword evidence="2 6" id="KW-0479">Metal-binding</keyword>
<keyword evidence="9" id="KW-1185">Reference proteome</keyword>
<comment type="similarity">
    <text evidence="6">Belongs to the NapF family.</text>
</comment>
<feature type="binding site" evidence="6">
    <location>
        <position position="70"/>
    </location>
    <ligand>
        <name>[4Fe-4S] cluster</name>
        <dbReference type="ChEBI" id="CHEBI:49883"/>
        <label>2</label>
    </ligand>
</feature>
<feature type="domain" description="4Fe-4S ferredoxin-type" evidence="7">
    <location>
        <begin position="26"/>
        <end position="55"/>
    </location>
</feature>
<protein>
    <recommendedName>
        <fullName evidence="6">Ferredoxin-type protein NapF</fullName>
    </recommendedName>
</protein>
<comment type="subunit">
    <text evidence="6">Interacts with the cytoplasmic NapA precursor.</text>
</comment>
<feature type="binding site" evidence="6">
    <location>
        <position position="41"/>
    </location>
    <ligand>
        <name>[4Fe-4S] cluster</name>
        <dbReference type="ChEBI" id="CHEBI:49883"/>
        <label>1</label>
    </ligand>
</feature>
<dbReference type="InterPro" id="IPR017896">
    <property type="entry name" value="4Fe4S_Fe-S-bd"/>
</dbReference>
<keyword evidence="6" id="KW-0963">Cytoplasm</keyword>
<dbReference type="GO" id="GO:0005737">
    <property type="term" value="C:cytoplasm"/>
    <property type="evidence" value="ECO:0007669"/>
    <property type="project" value="UniProtKB-SubCell"/>
</dbReference>
<keyword evidence="3 6" id="KW-0677">Repeat</keyword>
<evidence type="ECO:0000256" key="6">
    <source>
        <dbReference type="HAMAP-Rule" id="MF_02201"/>
    </source>
</evidence>
<dbReference type="GO" id="GO:0046872">
    <property type="term" value="F:metal ion binding"/>
    <property type="evidence" value="ECO:0007669"/>
    <property type="project" value="UniProtKB-KW"/>
</dbReference>
<dbReference type="Gene3D" id="3.30.70.20">
    <property type="match status" value="2"/>
</dbReference>
<dbReference type="PROSITE" id="PS51379">
    <property type="entry name" value="4FE4S_FER_2"/>
    <property type="match status" value="3"/>
</dbReference>
<dbReference type="RefSeq" id="WP_120029274.1">
    <property type="nucleotide sequence ID" value="NZ_QVMU01000001.1"/>
</dbReference>
<evidence type="ECO:0000313" key="8">
    <source>
        <dbReference type="EMBL" id="RJX75518.1"/>
    </source>
</evidence>
<name>A0A3A6QW72_9VIBR</name>
<feature type="binding site" evidence="6">
    <location>
        <position position="45"/>
    </location>
    <ligand>
        <name>[4Fe-4S] cluster</name>
        <dbReference type="ChEBI" id="CHEBI:49883"/>
        <label>1</label>
    </ligand>
</feature>
<dbReference type="PANTHER" id="PTHR43687:SF1">
    <property type="entry name" value="FERREDOXIN III"/>
    <property type="match status" value="1"/>
</dbReference>
<accession>A0A3A6QW72</accession>
<dbReference type="PANTHER" id="PTHR43687">
    <property type="entry name" value="ADENYLYLSULFATE REDUCTASE, BETA SUBUNIT"/>
    <property type="match status" value="1"/>
</dbReference>
<feature type="binding site" evidence="6">
    <location>
        <position position="35"/>
    </location>
    <ligand>
        <name>[4Fe-4S] cluster</name>
        <dbReference type="ChEBI" id="CHEBI:49883"/>
        <label>1</label>
    </ligand>
</feature>
<dbReference type="HAMAP" id="MF_02201">
    <property type="entry name" value="NapF"/>
    <property type="match status" value="1"/>
</dbReference>
<feature type="binding site" evidence="6">
    <location>
        <position position="139"/>
    </location>
    <ligand>
        <name>[4Fe-4S] cluster</name>
        <dbReference type="ChEBI" id="CHEBI:49883"/>
        <label>3</label>
    </ligand>
</feature>
<feature type="binding site" evidence="6">
    <location>
        <position position="145"/>
    </location>
    <ligand>
        <name>[4Fe-4S] cluster</name>
        <dbReference type="ChEBI" id="CHEBI:49883"/>
        <label>3</label>
    </ligand>
</feature>
<keyword evidence="1 6" id="KW-0004">4Fe-4S</keyword>
<evidence type="ECO:0000256" key="1">
    <source>
        <dbReference type="ARBA" id="ARBA00022485"/>
    </source>
</evidence>
<comment type="cofactor">
    <cofactor evidence="6">
        <name>[4Fe-4S] cluster</name>
        <dbReference type="ChEBI" id="CHEBI:49883"/>
    </cofactor>
</comment>
<comment type="subcellular location">
    <subcellularLocation>
        <location evidence="6">Cytoplasm</location>
    </subcellularLocation>
</comment>
<reference evidence="8 9" key="1">
    <citation type="submission" date="2018-08" db="EMBL/GenBank/DDBJ databases">
        <title>Vibrio isolated from the Eastern China Marginal Seas.</title>
        <authorList>
            <person name="Li Y."/>
        </authorList>
    </citation>
    <scope>NUCLEOTIDE SEQUENCE [LARGE SCALE GENOMIC DNA]</scope>
    <source>
        <strain evidence="8 9">BEI233</strain>
    </source>
</reference>
<evidence type="ECO:0000256" key="4">
    <source>
        <dbReference type="ARBA" id="ARBA00023004"/>
    </source>
</evidence>
<dbReference type="GO" id="GO:0051539">
    <property type="term" value="F:4 iron, 4 sulfur cluster binding"/>
    <property type="evidence" value="ECO:0007669"/>
    <property type="project" value="UniProtKB-UniRule"/>
</dbReference>
<dbReference type="AlphaFoldDB" id="A0A3A6QW72"/>
<dbReference type="SUPFAM" id="SSF54862">
    <property type="entry name" value="4Fe-4S ferredoxins"/>
    <property type="match status" value="1"/>
</dbReference>
<evidence type="ECO:0000256" key="5">
    <source>
        <dbReference type="ARBA" id="ARBA00023014"/>
    </source>
</evidence>
<evidence type="ECO:0000259" key="7">
    <source>
        <dbReference type="PROSITE" id="PS51379"/>
    </source>
</evidence>
<dbReference type="CDD" id="cd10564">
    <property type="entry name" value="NapF_like"/>
    <property type="match status" value="1"/>
</dbReference>
<organism evidence="8 9">
    <name type="scientific">Vibrio sinensis</name>
    <dbReference type="NCBI Taxonomy" id="2302434"/>
    <lineage>
        <taxon>Bacteria</taxon>
        <taxon>Pseudomonadati</taxon>
        <taxon>Pseudomonadota</taxon>
        <taxon>Gammaproteobacteria</taxon>
        <taxon>Vibrionales</taxon>
        <taxon>Vibrionaceae</taxon>
        <taxon>Vibrio</taxon>
    </lineage>
</organism>
<comment type="caution">
    <text evidence="8">The sequence shown here is derived from an EMBL/GenBank/DDBJ whole genome shotgun (WGS) entry which is preliminary data.</text>
</comment>
<feature type="binding site" evidence="6">
    <location>
        <position position="67"/>
    </location>
    <ligand>
        <name>[4Fe-4S] cluster</name>
        <dbReference type="ChEBI" id="CHEBI:49883"/>
        <label>2</label>
    </ligand>
</feature>
<dbReference type="InterPro" id="IPR050572">
    <property type="entry name" value="Fe-S_Ferredoxin"/>
</dbReference>
<keyword evidence="5 6" id="KW-0411">Iron-sulfur</keyword>
<proteinExistence type="inferred from homology"/>
<feature type="domain" description="4Fe-4S ferredoxin-type" evidence="7">
    <location>
        <begin position="130"/>
        <end position="159"/>
    </location>
</feature>
<dbReference type="EMBL" id="QVMU01000001">
    <property type="protein sequence ID" value="RJX75518.1"/>
    <property type="molecule type" value="Genomic_DNA"/>
</dbReference>
<feature type="domain" description="4Fe-4S ferredoxin-type" evidence="7">
    <location>
        <begin position="56"/>
        <end position="87"/>
    </location>
</feature>
<keyword evidence="4 6" id="KW-0408">Iron</keyword>
<sequence length="167" mass="18550">MVDISKRRFFKRNAVDETIVRLPWIARPSIFTNQCTRCNKCLDACETQIITIQDGGFPTVDFSLDECTFCYQCAAVCPEPIFNLESELPWEATVSINQQCLAFKNVECRSCSEMCETSAIRFQIEIGKVAQPIIDTNECTGCGGCVSVCPTSAIIVTNTRAVNQLTP</sequence>
<feature type="binding site" evidence="6">
    <location>
        <position position="77"/>
    </location>
    <ligand>
        <name>[4Fe-4S] cluster</name>
        <dbReference type="ChEBI" id="CHEBI:49883"/>
        <label>2</label>
    </ligand>
</feature>
<dbReference type="Proteomes" id="UP000273252">
    <property type="component" value="Unassembled WGS sequence"/>
</dbReference>
<dbReference type="OrthoDB" id="9808559at2"/>
<dbReference type="NCBIfam" id="TIGR00402">
    <property type="entry name" value="napF"/>
    <property type="match status" value="1"/>
</dbReference>
<feature type="binding site" evidence="6">
    <location>
        <position position="38"/>
    </location>
    <ligand>
        <name>[4Fe-4S] cluster</name>
        <dbReference type="ChEBI" id="CHEBI:49883"/>
        <label>1</label>
    </ligand>
</feature>
<evidence type="ECO:0000313" key="9">
    <source>
        <dbReference type="Proteomes" id="UP000273252"/>
    </source>
</evidence>
<dbReference type="InterPro" id="IPR017900">
    <property type="entry name" value="4Fe4S_Fe_S_CS"/>
</dbReference>
<dbReference type="PROSITE" id="PS00198">
    <property type="entry name" value="4FE4S_FER_1"/>
    <property type="match status" value="1"/>
</dbReference>